<dbReference type="PANTHER" id="PTHR11697">
    <property type="entry name" value="GENERAL TRANSCRIPTION FACTOR 2-RELATED ZINC FINGER PROTEIN"/>
    <property type="match status" value="1"/>
</dbReference>
<dbReference type="GO" id="GO:0046983">
    <property type="term" value="F:protein dimerization activity"/>
    <property type="evidence" value="ECO:0007669"/>
    <property type="project" value="InterPro"/>
</dbReference>
<sequence>MPEYPKSGPDDHPRRFQSKWFKTFNWLEYSPTNDAAYCFPCFLFEKKPFGKFGSDTFTAQGFKNWKRIGGKICAFETHMGKDINSAHGYSVQCWKDFKNPKSHIDALLENLTPKQNVDNRLRLGASIEVVRSSSKRHDELQDSQIAELGHLIEIEEIETGTGLNQIGTLQRPGDTRWSSHYKSIYSVLRMYNATRSVLEKIAIDRRATYSQLLLFCNKHATLTLVPDMNATYSDIIQSRCNKDIVSVEHHYRVDVFTATMDQQLHELKSRFSEQTTELLIFSMALNSSCGYKHFNVEKNCHLAEKYYPKVFSEHEKYHLKYELELFFRDVPNHVEMKNLITITQLCRSLSESGKSFSYPLVDRLIRLILTLPVSTATTERAFSAMKIVKTSLRNKMEDDFLSDYLIVYIEKEIAEKFTNNSIIDDFDFMKKRRVQLNQ</sequence>
<dbReference type="Pfam" id="PF05699">
    <property type="entry name" value="Dimer_Tnp_hAT"/>
    <property type="match status" value="1"/>
</dbReference>
<dbReference type="InterPro" id="IPR008906">
    <property type="entry name" value="HATC_C_dom"/>
</dbReference>
<dbReference type="OrthoDB" id="999779at2759"/>
<dbReference type="SUPFAM" id="SSF53098">
    <property type="entry name" value="Ribonuclease H-like"/>
    <property type="match status" value="1"/>
</dbReference>
<keyword evidence="3" id="KW-1185">Reference proteome</keyword>
<dbReference type="InterPro" id="IPR006580">
    <property type="entry name" value="Znf_TTF"/>
</dbReference>
<gene>
    <name evidence="2" type="ORF">HRI_004571800</name>
</gene>
<dbReference type="SMART" id="SM00597">
    <property type="entry name" value="ZnF_TTF"/>
    <property type="match status" value="1"/>
</dbReference>
<evidence type="ECO:0000313" key="3">
    <source>
        <dbReference type="Proteomes" id="UP001165190"/>
    </source>
</evidence>
<accession>A0A9W7MTT5</accession>
<proteinExistence type="predicted"/>
<dbReference type="InterPro" id="IPR012337">
    <property type="entry name" value="RNaseH-like_sf"/>
</dbReference>
<comment type="caution">
    <text evidence="2">The sequence shown here is derived from an EMBL/GenBank/DDBJ whole genome shotgun (WGS) entry which is preliminary data.</text>
</comment>
<dbReference type="AlphaFoldDB" id="A0A9W7MTT5"/>
<evidence type="ECO:0000259" key="1">
    <source>
        <dbReference type="SMART" id="SM00597"/>
    </source>
</evidence>
<reference evidence="2" key="1">
    <citation type="submission" date="2023-05" db="EMBL/GenBank/DDBJ databases">
        <title>Genome and transcriptome analyses reveal genes involved in the formation of fine ridges on petal epidermal cells in Hibiscus trionum.</title>
        <authorList>
            <person name="Koshimizu S."/>
            <person name="Masuda S."/>
            <person name="Ishii T."/>
            <person name="Shirasu K."/>
            <person name="Hoshino A."/>
            <person name="Arita M."/>
        </authorList>
    </citation>
    <scope>NUCLEOTIDE SEQUENCE</scope>
    <source>
        <strain evidence="2">Hamamatsu line</strain>
    </source>
</reference>
<evidence type="ECO:0000313" key="2">
    <source>
        <dbReference type="EMBL" id="GMJ09026.1"/>
    </source>
</evidence>
<dbReference type="Proteomes" id="UP001165190">
    <property type="component" value="Unassembled WGS sequence"/>
</dbReference>
<protein>
    <recommendedName>
        <fullName evidence="1">TTF-type domain-containing protein</fullName>
    </recommendedName>
</protein>
<dbReference type="InterPro" id="IPR055298">
    <property type="entry name" value="AtLOH3-like"/>
</dbReference>
<name>A0A9W7MTT5_HIBTR</name>
<organism evidence="2 3">
    <name type="scientific">Hibiscus trionum</name>
    <name type="common">Flower of an hour</name>
    <dbReference type="NCBI Taxonomy" id="183268"/>
    <lineage>
        <taxon>Eukaryota</taxon>
        <taxon>Viridiplantae</taxon>
        <taxon>Streptophyta</taxon>
        <taxon>Embryophyta</taxon>
        <taxon>Tracheophyta</taxon>
        <taxon>Spermatophyta</taxon>
        <taxon>Magnoliopsida</taxon>
        <taxon>eudicotyledons</taxon>
        <taxon>Gunneridae</taxon>
        <taxon>Pentapetalae</taxon>
        <taxon>rosids</taxon>
        <taxon>malvids</taxon>
        <taxon>Malvales</taxon>
        <taxon>Malvaceae</taxon>
        <taxon>Malvoideae</taxon>
        <taxon>Hibiscus</taxon>
    </lineage>
</organism>
<dbReference type="PANTHER" id="PTHR11697:SF230">
    <property type="entry name" value="ZINC FINGER, MYM DOMAIN CONTAINING 1"/>
    <property type="match status" value="1"/>
</dbReference>
<dbReference type="EMBL" id="BSYR01000054">
    <property type="protein sequence ID" value="GMJ09026.1"/>
    <property type="molecule type" value="Genomic_DNA"/>
</dbReference>
<feature type="domain" description="TTF-type" evidence="1">
    <location>
        <begin position="12"/>
        <end position="110"/>
    </location>
</feature>